<dbReference type="PANTHER" id="PTHR47926:SF468">
    <property type="entry name" value="PENTATRICOPEPTIDE REPEAT-CONTAINING PROTEIN"/>
    <property type="match status" value="1"/>
</dbReference>
<protein>
    <recommendedName>
        <fullName evidence="5">Pentatricopeptide repeat-containing protein</fullName>
    </recommendedName>
</protein>
<evidence type="ECO:0000313" key="4">
    <source>
        <dbReference type="Proteomes" id="UP001188597"/>
    </source>
</evidence>
<keyword evidence="1" id="KW-0677">Repeat</keyword>
<gene>
    <name evidence="3" type="ORF">RJ639_045893</name>
</gene>
<dbReference type="Pfam" id="PF01535">
    <property type="entry name" value="PPR"/>
    <property type="match status" value="2"/>
</dbReference>
<organism evidence="3 4">
    <name type="scientific">Escallonia herrerae</name>
    <dbReference type="NCBI Taxonomy" id="1293975"/>
    <lineage>
        <taxon>Eukaryota</taxon>
        <taxon>Viridiplantae</taxon>
        <taxon>Streptophyta</taxon>
        <taxon>Embryophyta</taxon>
        <taxon>Tracheophyta</taxon>
        <taxon>Spermatophyta</taxon>
        <taxon>Magnoliopsida</taxon>
        <taxon>eudicotyledons</taxon>
        <taxon>Gunneridae</taxon>
        <taxon>Pentapetalae</taxon>
        <taxon>asterids</taxon>
        <taxon>campanulids</taxon>
        <taxon>Escalloniales</taxon>
        <taxon>Escalloniaceae</taxon>
        <taxon>Escallonia</taxon>
    </lineage>
</organism>
<dbReference type="Proteomes" id="UP001188597">
    <property type="component" value="Unassembled WGS sequence"/>
</dbReference>
<dbReference type="Pfam" id="PF13041">
    <property type="entry name" value="PPR_2"/>
    <property type="match status" value="1"/>
</dbReference>
<sequence length="216" mass="24260">MPTRDIAVWNAMIHGYFGNKRVEDAVKFFDKMPRRNVISWTSMISGLDRHGRSDEALVHFQQMVGYGVQGTPNTYSCVITACASALAFGLGAGIHGHVIKLNYATDQYIAASMITFYANCKKIENSCKIFNEKYHKNVAVWTALLTGYGLNSRHEDALKACKLLEQSYFSKFTVMVAQKKRLAKFFKVHNAWINASQNQVLGCSCPLRYARLAATK</sequence>
<dbReference type="PROSITE" id="PS51375">
    <property type="entry name" value="PPR"/>
    <property type="match status" value="1"/>
</dbReference>
<dbReference type="Gene3D" id="1.25.40.10">
    <property type="entry name" value="Tetratricopeptide repeat domain"/>
    <property type="match status" value="2"/>
</dbReference>
<proteinExistence type="predicted"/>
<comment type="caution">
    <text evidence="3">The sequence shown here is derived from an EMBL/GenBank/DDBJ whole genome shotgun (WGS) entry which is preliminary data.</text>
</comment>
<evidence type="ECO:0008006" key="5">
    <source>
        <dbReference type="Google" id="ProtNLM"/>
    </source>
</evidence>
<reference evidence="3" key="1">
    <citation type="submission" date="2022-12" db="EMBL/GenBank/DDBJ databases">
        <title>Draft genome assemblies for two species of Escallonia (Escalloniales).</title>
        <authorList>
            <person name="Chanderbali A."/>
            <person name="Dervinis C."/>
            <person name="Anghel I."/>
            <person name="Soltis D."/>
            <person name="Soltis P."/>
            <person name="Zapata F."/>
        </authorList>
    </citation>
    <scope>NUCLEOTIDE SEQUENCE</scope>
    <source>
        <strain evidence="3">UCBG64.0493</strain>
        <tissue evidence="3">Leaf</tissue>
    </source>
</reference>
<dbReference type="NCBIfam" id="TIGR00756">
    <property type="entry name" value="PPR"/>
    <property type="match status" value="1"/>
</dbReference>
<feature type="repeat" description="PPR" evidence="2">
    <location>
        <begin position="5"/>
        <end position="39"/>
    </location>
</feature>
<keyword evidence="4" id="KW-1185">Reference proteome</keyword>
<dbReference type="GO" id="GO:0009451">
    <property type="term" value="P:RNA modification"/>
    <property type="evidence" value="ECO:0007669"/>
    <property type="project" value="InterPro"/>
</dbReference>
<dbReference type="InterPro" id="IPR046960">
    <property type="entry name" value="PPR_At4g14850-like_plant"/>
</dbReference>
<evidence type="ECO:0000256" key="2">
    <source>
        <dbReference type="PROSITE-ProRule" id="PRU00708"/>
    </source>
</evidence>
<evidence type="ECO:0000256" key="1">
    <source>
        <dbReference type="ARBA" id="ARBA00022737"/>
    </source>
</evidence>
<dbReference type="InterPro" id="IPR011990">
    <property type="entry name" value="TPR-like_helical_dom_sf"/>
</dbReference>
<dbReference type="InterPro" id="IPR002885">
    <property type="entry name" value="PPR_rpt"/>
</dbReference>
<accession>A0AA89AZ26</accession>
<dbReference type="EMBL" id="JAVXUP010000789">
    <property type="protein sequence ID" value="KAK3020910.1"/>
    <property type="molecule type" value="Genomic_DNA"/>
</dbReference>
<evidence type="ECO:0000313" key="3">
    <source>
        <dbReference type="EMBL" id="KAK3020910.1"/>
    </source>
</evidence>
<dbReference type="AlphaFoldDB" id="A0AA89AZ26"/>
<dbReference type="GO" id="GO:0003723">
    <property type="term" value="F:RNA binding"/>
    <property type="evidence" value="ECO:0007669"/>
    <property type="project" value="InterPro"/>
</dbReference>
<name>A0AA89AZ26_9ASTE</name>
<dbReference type="PANTHER" id="PTHR47926">
    <property type="entry name" value="PENTATRICOPEPTIDE REPEAT-CONTAINING PROTEIN"/>
    <property type="match status" value="1"/>
</dbReference>